<dbReference type="EMBL" id="KV749637">
    <property type="protein sequence ID" value="OCL08548.1"/>
    <property type="molecule type" value="Genomic_DNA"/>
</dbReference>
<dbReference type="SUPFAM" id="SSF51905">
    <property type="entry name" value="FAD/NAD(P)-binding domain"/>
    <property type="match status" value="1"/>
</dbReference>
<feature type="domain" description="Glucose-methanol-choline oxidoreductase N-terminal" evidence="14">
    <location>
        <begin position="279"/>
        <end position="505"/>
    </location>
</feature>
<comment type="similarity">
    <text evidence="4 12">Belongs to the GMC oxidoreductase family.</text>
</comment>
<dbReference type="EC" id="1.1.3.20" evidence="5 12"/>
<keyword evidence="6" id="KW-0285">Flavoprotein</keyword>
<dbReference type="GO" id="GO:0050660">
    <property type="term" value="F:flavin adenine dinucleotide binding"/>
    <property type="evidence" value="ECO:0007669"/>
    <property type="project" value="InterPro"/>
</dbReference>
<dbReference type="GO" id="GO:0046577">
    <property type="term" value="F:long-chain-alcohol oxidase activity"/>
    <property type="evidence" value="ECO:0007669"/>
    <property type="project" value="UniProtKB-EC"/>
</dbReference>
<dbReference type="InterPro" id="IPR000172">
    <property type="entry name" value="GMC_OxRdtase_N"/>
</dbReference>
<evidence type="ECO:0000256" key="11">
    <source>
        <dbReference type="ARBA" id="ARBA00023136"/>
    </source>
</evidence>
<dbReference type="Proteomes" id="UP000250140">
    <property type="component" value="Unassembled WGS sequence"/>
</dbReference>
<dbReference type="PANTHER" id="PTHR46056:SF12">
    <property type="entry name" value="LONG-CHAIN-ALCOHOL OXIDASE"/>
    <property type="match status" value="1"/>
</dbReference>
<feature type="active site" description="Proton acceptor" evidence="13">
    <location>
        <position position="657"/>
    </location>
</feature>
<dbReference type="Pfam" id="PF05199">
    <property type="entry name" value="GMC_oxred_C"/>
    <property type="match status" value="1"/>
</dbReference>
<feature type="domain" description="Glucose-methanol-choline oxidoreductase C-terminal" evidence="16">
    <location>
        <begin position="551"/>
        <end position="709"/>
    </location>
</feature>
<evidence type="ECO:0000313" key="17">
    <source>
        <dbReference type="EMBL" id="OCL08548.1"/>
    </source>
</evidence>
<dbReference type="InterPro" id="IPR003953">
    <property type="entry name" value="FAD-dep_OxRdtase_2_FAD-bd"/>
</dbReference>
<keyword evidence="18" id="KW-1185">Reference proteome</keyword>
<reference evidence="17 18" key="1">
    <citation type="journal article" date="2016" name="Nat. Commun.">
        <title>Ectomycorrhizal ecology is imprinted in the genome of the dominant symbiotic fungus Cenococcum geophilum.</title>
        <authorList>
            <consortium name="DOE Joint Genome Institute"/>
            <person name="Peter M."/>
            <person name="Kohler A."/>
            <person name="Ohm R.A."/>
            <person name="Kuo A."/>
            <person name="Krutzmann J."/>
            <person name="Morin E."/>
            <person name="Arend M."/>
            <person name="Barry K.W."/>
            <person name="Binder M."/>
            <person name="Choi C."/>
            <person name="Clum A."/>
            <person name="Copeland A."/>
            <person name="Grisel N."/>
            <person name="Haridas S."/>
            <person name="Kipfer T."/>
            <person name="LaButti K."/>
            <person name="Lindquist E."/>
            <person name="Lipzen A."/>
            <person name="Maire R."/>
            <person name="Meier B."/>
            <person name="Mihaltcheva S."/>
            <person name="Molinier V."/>
            <person name="Murat C."/>
            <person name="Poggeler S."/>
            <person name="Quandt C.A."/>
            <person name="Sperisen C."/>
            <person name="Tritt A."/>
            <person name="Tisserant E."/>
            <person name="Crous P.W."/>
            <person name="Henrissat B."/>
            <person name="Nehls U."/>
            <person name="Egli S."/>
            <person name="Spatafora J.W."/>
            <person name="Grigoriev I.V."/>
            <person name="Martin F.M."/>
        </authorList>
    </citation>
    <scope>NUCLEOTIDE SEQUENCE [LARGE SCALE GENOMIC DNA]</scope>
    <source>
        <strain evidence="17 18">CBS 207.34</strain>
    </source>
</reference>
<evidence type="ECO:0000256" key="8">
    <source>
        <dbReference type="ARBA" id="ARBA00022827"/>
    </source>
</evidence>
<evidence type="ECO:0000256" key="5">
    <source>
        <dbReference type="ARBA" id="ARBA00013125"/>
    </source>
</evidence>
<comment type="function">
    <text evidence="2">Long-chain fatty alcohol oxidase involved in the omega-oxidation pathway of lipid degradation.</text>
</comment>
<evidence type="ECO:0000259" key="16">
    <source>
        <dbReference type="Pfam" id="PF05199"/>
    </source>
</evidence>
<organism evidence="17 18">
    <name type="scientific">Glonium stellatum</name>
    <dbReference type="NCBI Taxonomy" id="574774"/>
    <lineage>
        <taxon>Eukaryota</taxon>
        <taxon>Fungi</taxon>
        <taxon>Dikarya</taxon>
        <taxon>Ascomycota</taxon>
        <taxon>Pezizomycotina</taxon>
        <taxon>Dothideomycetes</taxon>
        <taxon>Pleosporomycetidae</taxon>
        <taxon>Gloniales</taxon>
        <taxon>Gloniaceae</taxon>
        <taxon>Glonium</taxon>
    </lineage>
</organism>
<dbReference type="InterPro" id="IPR007867">
    <property type="entry name" value="GMC_OxRtase_C"/>
</dbReference>
<dbReference type="Pfam" id="PF00732">
    <property type="entry name" value="GMC_oxred_N"/>
    <property type="match status" value="1"/>
</dbReference>
<evidence type="ECO:0000313" key="18">
    <source>
        <dbReference type="Proteomes" id="UP000250140"/>
    </source>
</evidence>
<dbReference type="Pfam" id="PF00890">
    <property type="entry name" value="FAD_binding_2"/>
    <property type="match status" value="1"/>
</dbReference>
<evidence type="ECO:0000259" key="15">
    <source>
        <dbReference type="Pfam" id="PF00890"/>
    </source>
</evidence>
<keyword evidence="11" id="KW-0472">Membrane</keyword>
<feature type="domain" description="FAD-dependent oxidoreductase 2 FAD-binding" evidence="15">
    <location>
        <begin position="232"/>
        <end position="262"/>
    </location>
</feature>
<dbReference type="PANTHER" id="PTHR46056">
    <property type="entry name" value="LONG-CHAIN-ALCOHOL OXIDASE"/>
    <property type="match status" value="1"/>
</dbReference>
<evidence type="ECO:0000256" key="2">
    <source>
        <dbReference type="ARBA" id="ARBA00003842"/>
    </source>
</evidence>
<keyword evidence="10 12" id="KW-0560">Oxidoreductase</keyword>
<gene>
    <name evidence="17" type="ORF">AOQ84DRAFT_388769</name>
</gene>
<evidence type="ECO:0000256" key="7">
    <source>
        <dbReference type="ARBA" id="ARBA00022692"/>
    </source>
</evidence>
<dbReference type="InterPro" id="IPR012400">
    <property type="entry name" value="Long_Oxdase"/>
</dbReference>
<comment type="subcellular location">
    <subcellularLocation>
        <location evidence="3">Membrane</location>
    </subcellularLocation>
</comment>
<evidence type="ECO:0000256" key="4">
    <source>
        <dbReference type="ARBA" id="ARBA00010790"/>
    </source>
</evidence>
<evidence type="ECO:0000256" key="9">
    <source>
        <dbReference type="ARBA" id="ARBA00022989"/>
    </source>
</evidence>
<dbReference type="AlphaFoldDB" id="A0A8E2F260"/>
<dbReference type="GO" id="GO:0016020">
    <property type="term" value="C:membrane"/>
    <property type="evidence" value="ECO:0007669"/>
    <property type="project" value="UniProtKB-SubCell"/>
</dbReference>
<name>A0A8E2F260_9PEZI</name>
<evidence type="ECO:0000256" key="1">
    <source>
        <dbReference type="ARBA" id="ARBA00000920"/>
    </source>
</evidence>
<keyword evidence="9" id="KW-1133">Transmembrane helix</keyword>
<dbReference type="Gene3D" id="3.50.50.60">
    <property type="entry name" value="FAD/NAD(P)-binding domain"/>
    <property type="match status" value="2"/>
</dbReference>
<proteinExistence type="inferred from homology"/>
<comment type="catalytic activity">
    <reaction evidence="1 12">
        <text>a long-chain primary fatty alcohol + O2 = a long-chain fatty aldehyde + H2O2</text>
        <dbReference type="Rhea" id="RHEA:22756"/>
        <dbReference type="ChEBI" id="CHEBI:15379"/>
        <dbReference type="ChEBI" id="CHEBI:16240"/>
        <dbReference type="ChEBI" id="CHEBI:17176"/>
        <dbReference type="ChEBI" id="CHEBI:77396"/>
        <dbReference type="EC" id="1.1.3.20"/>
    </reaction>
</comment>
<keyword evidence="8" id="KW-0274">FAD</keyword>
<dbReference type="OrthoDB" id="269227at2759"/>
<evidence type="ECO:0000256" key="12">
    <source>
        <dbReference type="PIRNR" id="PIRNR028937"/>
    </source>
</evidence>
<protein>
    <recommendedName>
        <fullName evidence="5 12">Long-chain-alcohol oxidase</fullName>
        <ecNumber evidence="5 12">1.1.3.20</ecNumber>
    </recommendedName>
</protein>
<evidence type="ECO:0000259" key="14">
    <source>
        <dbReference type="Pfam" id="PF00732"/>
    </source>
</evidence>
<accession>A0A8E2F260</accession>
<dbReference type="PIRSF" id="PIRSF028937">
    <property type="entry name" value="Lg_Ch_AO"/>
    <property type="match status" value="1"/>
</dbReference>
<evidence type="ECO:0000256" key="6">
    <source>
        <dbReference type="ARBA" id="ARBA00022630"/>
    </source>
</evidence>
<sequence length="732" mass="79425">MEQASPPPDMTALPAEIVSPKAALLPPLPDVDPLTPAQWKTLLAVTDAVIPSIQPFDTANPSSELAVTDNEYSTALSTLKELAPQGADDAILTAYLKENASSNPAFCQLFHRLFGLYMPQSTKKELTFVLNVLNTRAGCLVMTGYTTPFSEQPTHTREAIVQRWATARLPLLRQLYRSLTMLSKQTWIRVSPTLPRALGYPRVPVGMTPGKGFDYEFIQFPPGSDPETIETDVVIIGSGCGGGVCAKNLAEAGRRVLVVERSYHWTPEHFPMAEAEGFNHLFMNGGFISSDDTSVSVVAGQAWGGGGTVNWSASLQTQGYVRKEWAERGLPFFTSAEFQTCLDRVCDRMGVSADYVKHNYTNRVLLEGARKLGWTNKPVPQNTGGKQHYCGHCTLGCGSCEKQGPVVSFLADAARSGATFVEGFNAEEILFEMKNGKKTAAGVKGTWISRDVNGGVAGPPATRRAVIIRAERVIVSAGTMQSPLLLLRSGIKNFHIGRNLYLHPVSLVGAIHKEEVKPWEGGILTAVVSEYENLDGKGHGIAAARMKHMVGYISISRDRHTGQVYPDPIDGRVRFKYHPSVSDKRHILEGVVALAKLQYVAGATEIFTVIPGVSTFIRDTSPVNEVDGINDARFNAWLDEIRNTGFPSPESMFVSAHQMGTCRMSSSAKAGVVDPTGKVWGVEGLFIADASVFPSASGVNPMVTNMAIADWISRNIGRDLQKESVVQEGAKL</sequence>
<evidence type="ECO:0000256" key="10">
    <source>
        <dbReference type="ARBA" id="ARBA00023002"/>
    </source>
</evidence>
<keyword evidence="7" id="KW-0812">Transmembrane</keyword>
<evidence type="ECO:0000256" key="13">
    <source>
        <dbReference type="PIRSR" id="PIRSR028937-1"/>
    </source>
</evidence>
<evidence type="ECO:0000256" key="3">
    <source>
        <dbReference type="ARBA" id="ARBA00004370"/>
    </source>
</evidence>
<dbReference type="InterPro" id="IPR036188">
    <property type="entry name" value="FAD/NAD-bd_sf"/>
</dbReference>